<accession>A0A1H2X821</accession>
<protein>
    <recommendedName>
        <fullName evidence="1">Immunity MXAN-0049 protein domain-containing protein</fullName>
    </recommendedName>
</protein>
<dbReference type="Pfam" id="PF07791">
    <property type="entry name" value="Imm11"/>
    <property type="match status" value="1"/>
</dbReference>
<gene>
    <name evidence="2" type="ORF">SAMN05444487_107101</name>
</gene>
<sequence>MKVWALENDLEQDFEELQLLHFDSDYEKYMQKIQEAKSIADDWGRVEVFSLEEDGRECDSPKFWGGSCIPVFSEKALDVVNDMITDHTEVLPLKHPTNQYFIINVIQVIDAIDYNHSVLKELSSGLRVGFKKYAFHPERLLGQHIFKVYLDSRPHLNVLVSDEFKNRVEARFLTGFRFEKVWDSDER</sequence>
<reference evidence="2 3" key="1">
    <citation type="submission" date="2016-10" db="EMBL/GenBank/DDBJ databases">
        <authorList>
            <person name="de Groot N.N."/>
        </authorList>
    </citation>
    <scope>NUCLEOTIDE SEQUENCE [LARGE SCALE GENOMIC DNA]</scope>
    <source>
        <strain evidence="2 3">DSM 45610</strain>
    </source>
</reference>
<dbReference type="OrthoDB" id="2875619at2"/>
<evidence type="ECO:0000259" key="1">
    <source>
        <dbReference type="Pfam" id="PF07791"/>
    </source>
</evidence>
<dbReference type="STRING" id="1048340.SAMN05444487_107101"/>
<proteinExistence type="predicted"/>
<dbReference type="InterPro" id="IPR012433">
    <property type="entry name" value="Imm11"/>
</dbReference>
<dbReference type="AlphaFoldDB" id="A0A1H2X821"/>
<feature type="domain" description="Immunity MXAN-0049 protein" evidence="1">
    <location>
        <begin position="96"/>
        <end position="181"/>
    </location>
</feature>
<organism evidence="2 3">
    <name type="scientific">Marininema mesophilum</name>
    <dbReference type="NCBI Taxonomy" id="1048340"/>
    <lineage>
        <taxon>Bacteria</taxon>
        <taxon>Bacillati</taxon>
        <taxon>Bacillota</taxon>
        <taxon>Bacilli</taxon>
        <taxon>Bacillales</taxon>
        <taxon>Thermoactinomycetaceae</taxon>
        <taxon>Marininema</taxon>
    </lineage>
</organism>
<dbReference type="Proteomes" id="UP000198534">
    <property type="component" value="Unassembled WGS sequence"/>
</dbReference>
<evidence type="ECO:0000313" key="2">
    <source>
        <dbReference type="EMBL" id="SDW88409.1"/>
    </source>
</evidence>
<dbReference type="RefSeq" id="WP_091739179.1">
    <property type="nucleotide sequence ID" value="NZ_FNNQ01000007.1"/>
</dbReference>
<dbReference type="EMBL" id="FNNQ01000007">
    <property type="protein sequence ID" value="SDW88409.1"/>
    <property type="molecule type" value="Genomic_DNA"/>
</dbReference>
<evidence type="ECO:0000313" key="3">
    <source>
        <dbReference type="Proteomes" id="UP000198534"/>
    </source>
</evidence>
<name>A0A1H2X821_9BACL</name>
<keyword evidence="3" id="KW-1185">Reference proteome</keyword>